<dbReference type="RefSeq" id="XP_035545980.1">
    <property type="nucleotide sequence ID" value="XM_035690087.1"/>
</dbReference>
<evidence type="ECO:0000313" key="2">
    <source>
        <dbReference type="Proteomes" id="UP000235220"/>
    </source>
</evidence>
<dbReference type="Proteomes" id="UP000235220">
    <property type="component" value="Chromosome 1"/>
</dbReference>
<dbReference type="OrthoDB" id="1935586at2759"/>
<dbReference type="PANTHER" id="PTHR35046">
    <property type="entry name" value="ZINC KNUCKLE (CCHC-TYPE) FAMILY PROTEIN"/>
    <property type="match status" value="1"/>
</dbReference>
<gene>
    <name evidence="3" type="primary">LOC118348456</name>
</gene>
<evidence type="ECO:0000313" key="3">
    <source>
        <dbReference type="RefSeq" id="XP_035545980.1"/>
    </source>
</evidence>
<dbReference type="PANTHER" id="PTHR35046:SF26">
    <property type="entry name" value="RNA-DIRECTED DNA POLYMERASE"/>
    <property type="match status" value="1"/>
</dbReference>
<dbReference type="Pfam" id="PF24626">
    <property type="entry name" value="SH3_Tf2-1"/>
    <property type="match status" value="1"/>
</dbReference>
<dbReference type="InParanoid" id="A0A6P9ECN9"/>
<accession>A0A6P9ECN9</accession>
<reference evidence="3" key="1">
    <citation type="submission" date="2025-08" db="UniProtKB">
        <authorList>
            <consortium name="RefSeq"/>
        </authorList>
    </citation>
    <scope>IDENTIFICATION</scope>
    <source>
        <tissue evidence="3">Leaves</tissue>
    </source>
</reference>
<dbReference type="KEGG" id="jre:118348456"/>
<sequence>MKNISIGKSPFEVVYITAPKYALDLVPLPRFPGMSVTTENLAERVHEVQAEVQSNLQWANMKYKQVADKHRRAKVFQEGDLVMVHLRKGRFPAGTYGKLQERKYGPCRILKKISDNAYVVDLPENVSISPTFNVVDLFEYHPPDEQSKEEPNFEASLILSGEELMQDVGDISLAISEPDP</sequence>
<dbReference type="InterPro" id="IPR056924">
    <property type="entry name" value="SH3_Tf2-1"/>
</dbReference>
<feature type="domain" description="Tf2-1-like SH3-like" evidence="1">
    <location>
        <begin position="79"/>
        <end position="141"/>
    </location>
</feature>
<protein>
    <submittedName>
        <fullName evidence="3">Uncharacterized protein LOC118348456</fullName>
    </submittedName>
</protein>
<proteinExistence type="predicted"/>
<keyword evidence="2" id="KW-1185">Reference proteome</keyword>
<name>A0A6P9ECN9_JUGRE</name>
<evidence type="ECO:0000259" key="1">
    <source>
        <dbReference type="Pfam" id="PF24626"/>
    </source>
</evidence>
<dbReference type="GeneID" id="118348456"/>
<organism evidence="2 3">
    <name type="scientific">Juglans regia</name>
    <name type="common">English walnut</name>
    <dbReference type="NCBI Taxonomy" id="51240"/>
    <lineage>
        <taxon>Eukaryota</taxon>
        <taxon>Viridiplantae</taxon>
        <taxon>Streptophyta</taxon>
        <taxon>Embryophyta</taxon>
        <taxon>Tracheophyta</taxon>
        <taxon>Spermatophyta</taxon>
        <taxon>Magnoliopsida</taxon>
        <taxon>eudicotyledons</taxon>
        <taxon>Gunneridae</taxon>
        <taxon>Pentapetalae</taxon>
        <taxon>rosids</taxon>
        <taxon>fabids</taxon>
        <taxon>Fagales</taxon>
        <taxon>Juglandaceae</taxon>
        <taxon>Juglans</taxon>
    </lineage>
</organism>
<dbReference type="AlphaFoldDB" id="A0A6P9ECN9"/>